<feature type="domain" description="CAAX prenyl protease 1 N-terminal" evidence="1">
    <location>
        <begin position="40"/>
        <end position="139"/>
    </location>
</feature>
<evidence type="ECO:0000313" key="3">
    <source>
        <dbReference type="Proteomes" id="UP000308768"/>
    </source>
</evidence>
<sequence length="139" mass="16273">MDVLKRLGRWLDRPLFPWKKLIIGFSLGHYLFESYLSFRQYRVLQRIKVPKTLENEVDQTTFNKSQDYGRAKARFGFASGLFNQIQSLSIIHYDVYPKLWALTGLWLARYAPARFSGEISHSLLFIFAYSFAETLIGLP</sequence>
<gene>
    <name evidence="2" type="ORF">B0A49_12659</name>
</gene>
<dbReference type="AlphaFoldDB" id="A0A4U0VLI2"/>
<evidence type="ECO:0000259" key="1">
    <source>
        <dbReference type="Pfam" id="PF16491"/>
    </source>
</evidence>
<keyword evidence="3" id="KW-1185">Reference proteome</keyword>
<dbReference type="OrthoDB" id="360839at2759"/>
<feature type="non-terminal residue" evidence="2">
    <location>
        <position position="139"/>
    </location>
</feature>
<dbReference type="STRING" id="331657.A0A4U0VLI2"/>
<evidence type="ECO:0000313" key="2">
    <source>
        <dbReference type="EMBL" id="TKA50003.1"/>
    </source>
</evidence>
<dbReference type="EMBL" id="NAJN01002681">
    <property type="protein sequence ID" value="TKA50003.1"/>
    <property type="molecule type" value="Genomic_DNA"/>
</dbReference>
<dbReference type="Proteomes" id="UP000308768">
    <property type="component" value="Unassembled WGS sequence"/>
</dbReference>
<proteinExistence type="predicted"/>
<reference evidence="2 3" key="1">
    <citation type="submission" date="2017-03" db="EMBL/GenBank/DDBJ databases">
        <title>Genomes of endolithic fungi from Antarctica.</title>
        <authorList>
            <person name="Coleine C."/>
            <person name="Masonjones S."/>
            <person name="Stajich J.E."/>
        </authorList>
    </citation>
    <scope>NUCLEOTIDE SEQUENCE [LARGE SCALE GENOMIC DNA]</scope>
    <source>
        <strain evidence="2 3">CCFEE 5187</strain>
    </source>
</reference>
<comment type="caution">
    <text evidence="2">The sequence shown here is derived from an EMBL/GenBank/DDBJ whole genome shotgun (WGS) entry which is preliminary data.</text>
</comment>
<dbReference type="Pfam" id="PF16491">
    <property type="entry name" value="Peptidase_M48_N"/>
    <property type="match status" value="1"/>
</dbReference>
<dbReference type="PANTHER" id="PTHR10120">
    <property type="entry name" value="CAAX PRENYL PROTEASE 1"/>
    <property type="match status" value="1"/>
</dbReference>
<name>A0A4U0VLI2_9PEZI</name>
<dbReference type="InterPro" id="IPR032456">
    <property type="entry name" value="Peptidase_M48_N"/>
</dbReference>
<protein>
    <recommendedName>
        <fullName evidence="1">CAAX prenyl protease 1 N-terminal domain-containing protein</fullName>
    </recommendedName>
</protein>
<accession>A0A4U0VLI2</accession>
<organism evidence="2 3">
    <name type="scientific">Cryomyces minteri</name>
    <dbReference type="NCBI Taxonomy" id="331657"/>
    <lineage>
        <taxon>Eukaryota</taxon>
        <taxon>Fungi</taxon>
        <taxon>Dikarya</taxon>
        <taxon>Ascomycota</taxon>
        <taxon>Pezizomycotina</taxon>
        <taxon>Dothideomycetes</taxon>
        <taxon>Dothideomycetes incertae sedis</taxon>
        <taxon>Cryomyces</taxon>
    </lineage>
</organism>